<dbReference type="STRING" id="395495.Lcho_2193"/>
<keyword evidence="1" id="KW-1133">Transmembrane helix</keyword>
<keyword evidence="1" id="KW-0472">Membrane</keyword>
<sequence length="56" mass="6104" precursor="true">MRCPFLALLSVLPSLLVMLVVLAFVGLFFGWFGVACAVLLLIGLVVVERQKAKGRQ</sequence>
<reference evidence="2 3" key="1">
    <citation type="submission" date="2008-03" db="EMBL/GenBank/DDBJ databases">
        <title>Complete sequence of Leptothrix cholodnii SP-6.</title>
        <authorList>
            <consortium name="US DOE Joint Genome Institute"/>
            <person name="Copeland A."/>
            <person name="Lucas S."/>
            <person name="Lapidus A."/>
            <person name="Glavina del Rio T."/>
            <person name="Dalin E."/>
            <person name="Tice H."/>
            <person name="Bruce D."/>
            <person name="Goodwin L."/>
            <person name="Pitluck S."/>
            <person name="Chertkov O."/>
            <person name="Brettin T."/>
            <person name="Detter J.C."/>
            <person name="Han C."/>
            <person name="Kuske C.R."/>
            <person name="Schmutz J."/>
            <person name="Larimer F."/>
            <person name="Land M."/>
            <person name="Hauser L."/>
            <person name="Kyrpides N."/>
            <person name="Lykidis A."/>
            <person name="Emerson D."/>
            <person name="Richardson P."/>
        </authorList>
    </citation>
    <scope>NUCLEOTIDE SEQUENCE [LARGE SCALE GENOMIC DNA]</scope>
    <source>
        <strain evidence="3">ATCC 51168 / LMG 8142 / SP-6</strain>
    </source>
</reference>
<evidence type="ECO:0000313" key="3">
    <source>
        <dbReference type="Proteomes" id="UP000001693"/>
    </source>
</evidence>
<keyword evidence="3" id="KW-1185">Reference proteome</keyword>
<gene>
    <name evidence="2" type="ordered locus">Lcho_2193</name>
</gene>
<evidence type="ECO:0000256" key="1">
    <source>
        <dbReference type="SAM" id="Phobius"/>
    </source>
</evidence>
<protein>
    <submittedName>
        <fullName evidence="2">Uncharacterized protein</fullName>
    </submittedName>
</protein>
<feature type="transmembrane region" description="Helical" evidence="1">
    <location>
        <begin position="15"/>
        <end position="47"/>
    </location>
</feature>
<name>B1Y3D1_LEPCP</name>
<proteinExistence type="predicted"/>
<evidence type="ECO:0000313" key="2">
    <source>
        <dbReference type="EMBL" id="ACB34459.1"/>
    </source>
</evidence>
<keyword evidence="1" id="KW-0812">Transmembrane</keyword>
<dbReference type="KEGG" id="lch:Lcho_2193"/>
<dbReference type="RefSeq" id="WP_012347219.1">
    <property type="nucleotide sequence ID" value="NC_010524.1"/>
</dbReference>
<dbReference type="HOGENOM" id="CLU_3008804_0_0_4"/>
<dbReference type="EMBL" id="CP001013">
    <property type="protein sequence ID" value="ACB34459.1"/>
    <property type="molecule type" value="Genomic_DNA"/>
</dbReference>
<accession>B1Y3D1</accession>
<organism evidence="2 3">
    <name type="scientific">Leptothrix cholodnii (strain ATCC 51168 / LMG 8142 / SP-6)</name>
    <name type="common">Leptothrix discophora (strain SP-6)</name>
    <dbReference type="NCBI Taxonomy" id="395495"/>
    <lineage>
        <taxon>Bacteria</taxon>
        <taxon>Pseudomonadati</taxon>
        <taxon>Pseudomonadota</taxon>
        <taxon>Betaproteobacteria</taxon>
        <taxon>Burkholderiales</taxon>
        <taxon>Sphaerotilaceae</taxon>
        <taxon>Leptothrix</taxon>
    </lineage>
</organism>
<dbReference type="Proteomes" id="UP000001693">
    <property type="component" value="Chromosome"/>
</dbReference>
<dbReference type="AlphaFoldDB" id="B1Y3D1"/>